<dbReference type="PANTHER" id="PTHR34700:SF4">
    <property type="entry name" value="PHAGE-LIKE ELEMENT PBSX PROTEIN XKDP"/>
    <property type="match status" value="1"/>
</dbReference>
<sequence length="654" mass="65901">PAAGGVAYVSGVFDPYLGGPDAKMASAPVPEASETPAPGATQANPKMARLPQPPGANVPAGEAPVAGKSAQEVLPPSFDVVRVEGDGSIVIAGKAVADATVEIVTGARVIGNAVAGPDGDFAVVIDEPLKPGGYQIVLRSTAPDKVVATSLETAVVSIPEKPDGQVLALVEKPGEPSKLITVPEPQPAPPLSGDAAAPEAPASAGTAPAAPEKKPTSDEPEASTSAEAKAPAEETPPAEQPAAARAPAEEAPSPEEQVAAQEAETAPTEVKPGEPEEQVAAAKPDQEPVELKPTAPSGEPQVAVEAVEIEGRKIFVAGVADSGRKVRVYANDILLGDADASPSGRFLIETERDLPVGDYIIRADALEPDGVKVAARAAVPFEREEGENLAAVAPSVTPPQTTAPQVETPAADGEQSAATAPDAAEPQSAPDAPKPAEPQTAPSAENAARPSASTETQASTESPASGDASASADVPSAPDATPSTTPPDTADASPPASGTEAPQPAAPPSETAEADAPSTQPTEQPGESATAPAGSTTAPASELTPPASAEAETAKPATNAEVAAMPEGTQLAPKLESVPGAVIIRRGDSLWRISRRVYGLGVRYSTIYLANQEQISDPDRIWPGQVFKVPEKTSEGEEADMKAVGEQAVPTTIQ</sequence>
<proteinExistence type="predicted"/>
<protein>
    <submittedName>
        <fullName evidence="3">Peptidoglycan-binding LysM</fullName>
    </submittedName>
</protein>
<feature type="region of interest" description="Disordered" evidence="1">
    <location>
        <begin position="383"/>
        <end position="577"/>
    </location>
</feature>
<dbReference type="Gene3D" id="3.10.350.10">
    <property type="entry name" value="LysM domain"/>
    <property type="match status" value="1"/>
</dbReference>
<feature type="region of interest" description="Disordered" evidence="1">
    <location>
        <begin position="631"/>
        <end position="654"/>
    </location>
</feature>
<dbReference type="PATRIC" id="fig|1107882.3.peg.2397"/>
<dbReference type="PANTHER" id="PTHR34700">
    <property type="entry name" value="POTASSIUM BINDING PROTEIN KBP"/>
    <property type="match status" value="1"/>
</dbReference>
<dbReference type="PROSITE" id="PS51782">
    <property type="entry name" value="LYSM"/>
    <property type="match status" value="1"/>
</dbReference>
<name>H0HQL7_9HYPH</name>
<evidence type="ECO:0000313" key="4">
    <source>
        <dbReference type="Proteomes" id="UP000003250"/>
    </source>
</evidence>
<dbReference type="CDD" id="cd00118">
    <property type="entry name" value="LysM"/>
    <property type="match status" value="1"/>
</dbReference>
<keyword evidence="4" id="KW-1185">Reference proteome</keyword>
<feature type="compositionally biased region" description="Low complexity" evidence="1">
    <location>
        <begin position="195"/>
        <end position="210"/>
    </location>
</feature>
<dbReference type="EMBL" id="AHAM01000094">
    <property type="protein sequence ID" value="EHK56994.1"/>
    <property type="molecule type" value="Genomic_DNA"/>
</dbReference>
<dbReference type="Proteomes" id="UP000003250">
    <property type="component" value="Unassembled WGS sequence"/>
</dbReference>
<feature type="non-terminal residue" evidence="3">
    <location>
        <position position="1"/>
    </location>
</feature>
<organism evidence="3 4">
    <name type="scientific">Mesorhizobium alhagi CCNWXJ12-2</name>
    <dbReference type="NCBI Taxonomy" id="1107882"/>
    <lineage>
        <taxon>Bacteria</taxon>
        <taxon>Pseudomonadati</taxon>
        <taxon>Pseudomonadota</taxon>
        <taxon>Alphaproteobacteria</taxon>
        <taxon>Hyphomicrobiales</taxon>
        <taxon>Phyllobacteriaceae</taxon>
        <taxon>Allomesorhizobium</taxon>
    </lineage>
</organism>
<feature type="compositionally biased region" description="Low complexity" evidence="1">
    <location>
        <begin position="450"/>
        <end position="497"/>
    </location>
</feature>
<accession>H0HQL7</accession>
<feature type="compositionally biased region" description="Low complexity" evidence="1">
    <location>
        <begin position="222"/>
        <end position="269"/>
    </location>
</feature>
<feature type="region of interest" description="Disordered" evidence="1">
    <location>
        <begin position="177"/>
        <end position="301"/>
    </location>
</feature>
<dbReference type="InterPro" id="IPR052196">
    <property type="entry name" value="Bact_Kbp"/>
</dbReference>
<feature type="region of interest" description="Disordered" evidence="1">
    <location>
        <begin position="23"/>
        <end position="69"/>
    </location>
</feature>
<dbReference type="InterPro" id="IPR018392">
    <property type="entry name" value="LysM"/>
</dbReference>
<dbReference type="Pfam" id="PF01476">
    <property type="entry name" value="LysM"/>
    <property type="match status" value="1"/>
</dbReference>
<dbReference type="OrthoDB" id="370541at2"/>
<gene>
    <name evidence="3" type="ORF">MAXJ12_12237</name>
</gene>
<feature type="compositionally biased region" description="Basic and acidic residues" evidence="1">
    <location>
        <begin position="631"/>
        <end position="643"/>
    </location>
</feature>
<evidence type="ECO:0000256" key="1">
    <source>
        <dbReference type="SAM" id="MobiDB-lite"/>
    </source>
</evidence>
<dbReference type="SMART" id="SM00257">
    <property type="entry name" value="LysM"/>
    <property type="match status" value="1"/>
</dbReference>
<feature type="domain" description="LysM" evidence="2">
    <location>
        <begin position="580"/>
        <end position="629"/>
    </location>
</feature>
<dbReference type="AlphaFoldDB" id="H0HQL7"/>
<evidence type="ECO:0000259" key="2">
    <source>
        <dbReference type="PROSITE" id="PS51782"/>
    </source>
</evidence>
<dbReference type="InterPro" id="IPR036779">
    <property type="entry name" value="LysM_dom_sf"/>
</dbReference>
<dbReference type="SUPFAM" id="SSF54106">
    <property type="entry name" value="LysM domain"/>
    <property type="match status" value="1"/>
</dbReference>
<evidence type="ECO:0000313" key="3">
    <source>
        <dbReference type="EMBL" id="EHK56994.1"/>
    </source>
</evidence>
<feature type="compositionally biased region" description="Low complexity" evidence="1">
    <location>
        <begin position="526"/>
        <end position="542"/>
    </location>
</feature>
<reference evidence="3 4" key="1">
    <citation type="journal article" date="2012" name="J. Bacteriol.">
        <title>Draft Genome Sequence of Mesorhizobium alhagi CCNWXJ12-2T, a Novel Salt-Resistant Species Isolated from the Desert of Northwestern China.</title>
        <authorList>
            <person name="Zhou M."/>
            <person name="Chen W."/>
            <person name="Chen H."/>
            <person name="Wei G."/>
        </authorList>
    </citation>
    <scope>NUCLEOTIDE SEQUENCE [LARGE SCALE GENOMIC DNA]</scope>
    <source>
        <strain evidence="3 4">CCNWXJ12-2</strain>
    </source>
</reference>